<dbReference type="EMBL" id="LCRF01000033">
    <property type="protein sequence ID" value="KKW30733.1"/>
    <property type="molecule type" value="Genomic_DNA"/>
</dbReference>
<accession>A0A0G1XHM3</accession>
<gene>
    <name evidence="1" type="ORF">UY74_C0033G0007</name>
</gene>
<comment type="caution">
    <text evidence="1">The sequence shown here is derived from an EMBL/GenBank/DDBJ whole genome shotgun (WGS) entry which is preliminary data.</text>
</comment>
<proteinExistence type="predicted"/>
<dbReference type="Proteomes" id="UP000034445">
    <property type="component" value="Unassembled WGS sequence"/>
</dbReference>
<organism evidence="1 2">
    <name type="scientific">Candidatus Kaiserbacteria bacterium GW2011_GWC2_52_8b</name>
    <dbReference type="NCBI Taxonomy" id="1618676"/>
    <lineage>
        <taxon>Bacteria</taxon>
        <taxon>Candidatus Kaiseribacteriota</taxon>
    </lineage>
</organism>
<protein>
    <submittedName>
        <fullName evidence="1">Uncharacterized protein</fullName>
    </submittedName>
</protein>
<evidence type="ECO:0000313" key="1">
    <source>
        <dbReference type="EMBL" id="KKW30733.1"/>
    </source>
</evidence>
<sequence length="117" mass="14159">MGRKHRFDGRRWDTEDIFQALSQYFGIMTVREQLGVIPMRYPRSWRIRAFIAGYRHEYTAHPWGMGYGPDWKYRIKNEIVEHQELGRLPYYLLRIGTAQIRQAEMIEWALIRTQALK</sequence>
<dbReference type="AlphaFoldDB" id="A0A0G1XHM3"/>
<name>A0A0G1XHM3_9BACT</name>
<evidence type="ECO:0000313" key="2">
    <source>
        <dbReference type="Proteomes" id="UP000034445"/>
    </source>
</evidence>
<reference evidence="1 2" key="1">
    <citation type="journal article" date="2015" name="Nature">
        <title>rRNA introns, odd ribosomes, and small enigmatic genomes across a large radiation of phyla.</title>
        <authorList>
            <person name="Brown C.T."/>
            <person name="Hug L.A."/>
            <person name="Thomas B.C."/>
            <person name="Sharon I."/>
            <person name="Castelle C.J."/>
            <person name="Singh A."/>
            <person name="Wilkins M.J."/>
            <person name="Williams K.H."/>
            <person name="Banfield J.F."/>
        </authorList>
    </citation>
    <scope>NUCLEOTIDE SEQUENCE [LARGE SCALE GENOMIC DNA]</scope>
</reference>